<proteinExistence type="predicted"/>
<accession>K2P051</accession>
<protein>
    <submittedName>
        <fullName evidence="1">Uncharacterized protein</fullName>
    </submittedName>
</protein>
<evidence type="ECO:0000313" key="2">
    <source>
        <dbReference type="Proteomes" id="UP000007364"/>
    </source>
</evidence>
<dbReference type="RefSeq" id="WP_008992306.1">
    <property type="nucleotide sequence ID" value="NZ_AMSG01000021.1"/>
</dbReference>
<sequence>MGIVKSKTTDRVSTRILTTFPLTLNWHDHGSGDFTIAFDPSYVSKSGKKTPGVGYFWSGSAARAKWGLE</sequence>
<dbReference type="AlphaFoldDB" id="K2P051"/>
<name>K2P051_9FLAO</name>
<dbReference type="EMBL" id="AMSG01000021">
    <property type="protein sequence ID" value="EKF54418.1"/>
    <property type="molecule type" value="Genomic_DNA"/>
</dbReference>
<gene>
    <name evidence="1" type="ORF">I215_12338</name>
</gene>
<organism evidence="1 2">
    <name type="scientific">Galbibacter marinus</name>
    <dbReference type="NCBI Taxonomy" id="555500"/>
    <lineage>
        <taxon>Bacteria</taxon>
        <taxon>Pseudomonadati</taxon>
        <taxon>Bacteroidota</taxon>
        <taxon>Flavobacteriia</taxon>
        <taxon>Flavobacteriales</taxon>
        <taxon>Flavobacteriaceae</taxon>
        <taxon>Galbibacter</taxon>
    </lineage>
</organism>
<keyword evidence="2" id="KW-1185">Reference proteome</keyword>
<dbReference type="OrthoDB" id="634338at2"/>
<evidence type="ECO:0000313" key="1">
    <source>
        <dbReference type="EMBL" id="EKF54418.1"/>
    </source>
</evidence>
<comment type="caution">
    <text evidence="1">The sequence shown here is derived from an EMBL/GenBank/DDBJ whole genome shotgun (WGS) entry which is preliminary data.</text>
</comment>
<reference evidence="1 2" key="1">
    <citation type="journal article" date="2012" name="J. Bacteriol.">
        <title>Genome Sequence of Galbibacter marinum Type Strain ck-I2-15.</title>
        <authorList>
            <person name="Lai Q."/>
            <person name="Li C."/>
            <person name="Shao Z."/>
        </authorList>
    </citation>
    <scope>NUCLEOTIDE SEQUENCE [LARGE SCALE GENOMIC DNA]</scope>
    <source>
        <strain evidence="2">ck-I2-15</strain>
    </source>
</reference>
<dbReference type="Proteomes" id="UP000007364">
    <property type="component" value="Unassembled WGS sequence"/>
</dbReference>